<dbReference type="EMBL" id="BSYO01000015">
    <property type="protein sequence ID" value="GMH15608.1"/>
    <property type="molecule type" value="Genomic_DNA"/>
</dbReference>
<dbReference type="AlphaFoldDB" id="A0AAD3SQE5"/>
<evidence type="ECO:0000313" key="2">
    <source>
        <dbReference type="Proteomes" id="UP001279734"/>
    </source>
</evidence>
<proteinExistence type="predicted"/>
<organism evidence="1 2">
    <name type="scientific">Nepenthes gracilis</name>
    <name type="common">Slender pitcher plant</name>
    <dbReference type="NCBI Taxonomy" id="150966"/>
    <lineage>
        <taxon>Eukaryota</taxon>
        <taxon>Viridiplantae</taxon>
        <taxon>Streptophyta</taxon>
        <taxon>Embryophyta</taxon>
        <taxon>Tracheophyta</taxon>
        <taxon>Spermatophyta</taxon>
        <taxon>Magnoliopsida</taxon>
        <taxon>eudicotyledons</taxon>
        <taxon>Gunneridae</taxon>
        <taxon>Pentapetalae</taxon>
        <taxon>Caryophyllales</taxon>
        <taxon>Nepenthaceae</taxon>
        <taxon>Nepenthes</taxon>
    </lineage>
</organism>
<gene>
    <name evidence="1" type="ORF">Nepgr_017449</name>
</gene>
<name>A0AAD3SQE5_NEPGR</name>
<accession>A0AAD3SQE5</accession>
<evidence type="ECO:0000313" key="1">
    <source>
        <dbReference type="EMBL" id="GMH15608.1"/>
    </source>
</evidence>
<protein>
    <submittedName>
        <fullName evidence="1">Uncharacterized protein</fullName>
    </submittedName>
</protein>
<comment type="caution">
    <text evidence="1">The sequence shown here is derived from an EMBL/GenBank/DDBJ whole genome shotgun (WGS) entry which is preliminary data.</text>
</comment>
<reference evidence="1" key="1">
    <citation type="submission" date="2023-05" db="EMBL/GenBank/DDBJ databases">
        <title>Nepenthes gracilis genome sequencing.</title>
        <authorList>
            <person name="Fukushima K."/>
        </authorList>
    </citation>
    <scope>NUCLEOTIDE SEQUENCE</scope>
    <source>
        <strain evidence="1">SING2019-196</strain>
    </source>
</reference>
<dbReference type="Proteomes" id="UP001279734">
    <property type="component" value="Unassembled WGS sequence"/>
</dbReference>
<sequence>MFLIWSDAPVPVPCSFDVVSPSLILWCFFSSELVCCSIVWLGLMWDGALVSCVCYAPGLGSVAGHDFDFAFPSAVPVLPAMLMVEMSILKVLSPWRLLHMLKFAGFLDADVVQILQVAYIPVSGIGAGNADFFAGSLDSFRPSEAIGVDNSRCSPAFCLLFAGAFWRGLLDALLHSGRV</sequence>
<keyword evidence="2" id="KW-1185">Reference proteome</keyword>